<dbReference type="Proteomes" id="UP000728647">
    <property type="component" value="Unassembled WGS sequence"/>
</dbReference>
<evidence type="ECO:0000313" key="3">
    <source>
        <dbReference type="Proteomes" id="UP000728647"/>
    </source>
</evidence>
<feature type="transmembrane region" description="Helical" evidence="1">
    <location>
        <begin position="68"/>
        <end position="87"/>
    </location>
</feature>
<feature type="transmembrane region" description="Helical" evidence="1">
    <location>
        <begin position="346"/>
        <end position="365"/>
    </location>
</feature>
<feature type="transmembrane region" description="Helical" evidence="1">
    <location>
        <begin position="510"/>
        <end position="530"/>
    </location>
</feature>
<feature type="transmembrane region" description="Helical" evidence="1">
    <location>
        <begin position="471"/>
        <end position="490"/>
    </location>
</feature>
<name>A0A8J8KJ88_9EURY</name>
<dbReference type="AlphaFoldDB" id="A0A8J8KJ88"/>
<evidence type="ECO:0000313" key="2">
    <source>
        <dbReference type="EMBL" id="NUB93074.1"/>
    </source>
</evidence>
<protein>
    <submittedName>
        <fullName evidence="2">Uncharacterized protein</fullName>
    </submittedName>
</protein>
<feature type="transmembrane region" description="Helical" evidence="1">
    <location>
        <begin position="421"/>
        <end position="440"/>
    </location>
</feature>
<feature type="transmembrane region" description="Helical" evidence="1">
    <location>
        <begin position="241"/>
        <end position="258"/>
    </location>
</feature>
<reference evidence="2" key="1">
    <citation type="submission" date="2020-06" db="EMBL/GenBank/DDBJ databases">
        <title>Haloterrigena sp. nov., an extremely halophilic archaeon isolated from a saline sediment.</title>
        <authorList>
            <person name="Liu B.-B."/>
        </authorList>
    </citation>
    <scope>NUCLEOTIDE SEQUENCE</scope>
    <source>
        <strain evidence="2">SYSU A121-1</strain>
    </source>
</reference>
<dbReference type="OrthoDB" id="293659at2157"/>
<feature type="transmembrane region" description="Helical" evidence="1">
    <location>
        <begin position="386"/>
        <end position="409"/>
    </location>
</feature>
<organism evidence="2 3">
    <name type="scientific">Haloterrigena gelatinilytica</name>
    <dbReference type="NCBI Taxonomy" id="2741724"/>
    <lineage>
        <taxon>Archaea</taxon>
        <taxon>Methanobacteriati</taxon>
        <taxon>Methanobacteriota</taxon>
        <taxon>Stenosarchaea group</taxon>
        <taxon>Halobacteria</taxon>
        <taxon>Halobacteriales</taxon>
        <taxon>Natrialbaceae</taxon>
        <taxon>Haloterrigena</taxon>
    </lineage>
</organism>
<keyword evidence="1" id="KW-1133">Transmembrane helix</keyword>
<accession>A0A8J8KJ88</accession>
<feature type="transmembrane region" description="Helical" evidence="1">
    <location>
        <begin position="320"/>
        <end position="340"/>
    </location>
</feature>
<keyword evidence="1" id="KW-0472">Membrane</keyword>
<evidence type="ECO:0000256" key="1">
    <source>
        <dbReference type="SAM" id="Phobius"/>
    </source>
</evidence>
<feature type="transmembrane region" description="Helical" evidence="1">
    <location>
        <begin position="186"/>
        <end position="215"/>
    </location>
</feature>
<comment type="caution">
    <text evidence="2">The sequence shown here is derived from an EMBL/GenBank/DDBJ whole genome shotgun (WGS) entry which is preliminary data.</text>
</comment>
<proteinExistence type="predicted"/>
<sequence>MNVPTCLRHSGLIARIEWTRHRRDSSSSEITRRGYHVALSVLAVGLCWIAYSFGRDLASGAVARVDDLWVVATVAFGVVIWRSAVLVRTRFERLEPEFLLTGVSTRVAAVGLLLFVTARAFAALAAPTIGVAVGLALGLRSPTVAVTIVVAVTGLVTLAVTLGAAGRLAILLVGRRLVQGGRYRDLLVVFGWIPLLVVVLVLRELSVSVLVPFAWLDGLPVAWFVDLALLGANDLATVDPWHGLSALGTVLVGVPLFAGETAALARRIWETEPVDKTAACGSKSLLAEGRLERCLIDRVSRPTLMVARARWLTERRVPRGVLSTGYVLLFAAVILLPVFSIAGLPLLLLIGMCLGLAAGIVPSVDPIGVEYRTLPLLLTTVDGRQFVGGLLLAALGIGLPLVTMVVLPLGLASAAGIAETVGVVLVGVAVCACTAAVCVATGMDADRDEFVPVPFFFTDVPVYAQTGSVSFVRLGAVFAIVSLVTLPAVLGNAPSVYEAAGATGLSMGAVRLGSLLLTVLVAAGVSRIAFRIAVRRFRTYRL</sequence>
<gene>
    <name evidence="2" type="ORF">HT576_18875</name>
</gene>
<feature type="transmembrane region" description="Helical" evidence="1">
    <location>
        <begin position="35"/>
        <end position="53"/>
    </location>
</feature>
<keyword evidence="1" id="KW-0812">Transmembrane</keyword>
<feature type="transmembrane region" description="Helical" evidence="1">
    <location>
        <begin position="107"/>
        <end position="138"/>
    </location>
</feature>
<dbReference type="EMBL" id="JABURA010000001">
    <property type="protein sequence ID" value="NUB93074.1"/>
    <property type="molecule type" value="Genomic_DNA"/>
</dbReference>
<feature type="transmembrane region" description="Helical" evidence="1">
    <location>
        <begin position="144"/>
        <end position="174"/>
    </location>
</feature>